<evidence type="ECO:0000313" key="1">
    <source>
        <dbReference type="EMBL" id="TGX80536.1"/>
    </source>
</evidence>
<keyword evidence="2" id="KW-1185">Reference proteome</keyword>
<protein>
    <submittedName>
        <fullName evidence="1">Uncharacterized protein</fullName>
    </submittedName>
</protein>
<comment type="caution">
    <text evidence="1">The sequence shown here is derived from an EMBL/GenBank/DDBJ whole genome shotgun (WGS) entry which is preliminary data.</text>
</comment>
<reference evidence="1" key="1">
    <citation type="submission" date="2019-04" db="EMBL/GenBank/DDBJ databases">
        <title>Microbes associate with the intestines of laboratory mice.</title>
        <authorList>
            <person name="Navarre W."/>
            <person name="Wong E."/>
            <person name="Huang K."/>
            <person name="Tropini C."/>
            <person name="Ng K."/>
            <person name="Yu B."/>
        </authorList>
    </citation>
    <scope>NUCLEOTIDE SEQUENCE</scope>
    <source>
        <strain evidence="1">NM73_A23</strain>
    </source>
</reference>
<dbReference type="EMBL" id="SRZC01000025">
    <property type="protein sequence ID" value="TGX80536.1"/>
    <property type="molecule type" value="Genomic_DNA"/>
</dbReference>
<name>A0AC61QNT8_9BACT</name>
<gene>
    <name evidence="1" type="ORF">E5358_12850</name>
</gene>
<evidence type="ECO:0000313" key="2">
    <source>
        <dbReference type="Proteomes" id="UP000308886"/>
    </source>
</evidence>
<dbReference type="Proteomes" id="UP000308886">
    <property type="component" value="Unassembled WGS sequence"/>
</dbReference>
<accession>A0AC61QNT8</accession>
<proteinExistence type="predicted"/>
<sequence>MASIKIKFSPSTPVAYLNDKDRMPKAFVAGELTEQEFVNAIFSPAEQINEAQVALLNAAMELAMGVSAQAHVGTGGGGSTSDSPWMDKRKDSETRKRR</sequence>
<organism evidence="1 2">
    <name type="scientific">Palleniella muris</name>
    <dbReference type="NCBI Taxonomy" id="3038145"/>
    <lineage>
        <taxon>Bacteria</taxon>
        <taxon>Pseudomonadati</taxon>
        <taxon>Bacteroidota</taxon>
        <taxon>Bacteroidia</taxon>
        <taxon>Bacteroidales</taxon>
        <taxon>Prevotellaceae</taxon>
        <taxon>Palleniella</taxon>
    </lineage>
</organism>